<comment type="caution">
    <text evidence="1">The sequence shown here is derived from an EMBL/GenBank/DDBJ whole genome shotgun (WGS) entry which is preliminary data.</text>
</comment>
<evidence type="ECO:0000313" key="2">
    <source>
        <dbReference type="Proteomes" id="UP000246005"/>
    </source>
</evidence>
<proteinExistence type="predicted"/>
<protein>
    <submittedName>
        <fullName evidence="1">Uncharacterized protein</fullName>
    </submittedName>
</protein>
<evidence type="ECO:0000313" key="1">
    <source>
        <dbReference type="EMBL" id="PWK90971.1"/>
    </source>
</evidence>
<name>A0A316ICH9_9PSEU</name>
<reference evidence="1 2" key="1">
    <citation type="submission" date="2018-05" db="EMBL/GenBank/DDBJ databases">
        <title>Genomic Encyclopedia of Type Strains, Phase IV (KMG-IV): sequencing the most valuable type-strain genomes for metagenomic binning, comparative biology and taxonomic classification.</title>
        <authorList>
            <person name="Goeker M."/>
        </authorList>
    </citation>
    <scope>NUCLEOTIDE SEQUENCE [LARGE SCALE GENOMIC DNA]</scope>
    <source>
        <strain evidence="1 2">DSM 45480</strain>
    </source>
</reference>
<organism evidence="1 2">
    <name type="scientific">Lentzea atacamensis</name>
    <dbReference type="NCBI Taxonomy" id="531938"/>
    <lineage>
        <taxon>Bacteria</taxon>
        <taxon>Bacillati</taxon>
        <taxon>Actinomycetota</taxon>
        <taxon>Actinomycetes</taxon>
        <taxon>Pseudonocardiales</taxon>
        <taxon>Pseudonocardiaceae</taxon>
        <taxon>Lentzea</taxon>
    </lineage>
</organism>
<dbReference type="Proteomes" id="UP000246005">
    <property type="component" value="Unassembled WGS sequence"/>
</dbReference>
<dbReference type="AlphaFoldDB" id="A0A316ICH9"/>
<accession>A0A316ICH9</accession>
<sequence length="437" mass="49498">MYGGFWDSWRGREIRWRERWLRTRLLQIEGEPEQKGRRGGRKRSATTQHRLIDQLAERRWRAFTGPVALDIDFHVGASQPPAIHRLAKYLLDVLGPALPGVDRRRRHVLYRDDRQVKLLYVRIWRSRTASDKANGRTMINARPLRDVVEDMNLLRDVRDCGNCSYLSTDGDDGPFRTIETPEIDPESAFDVDLAASPEQAEEWAELNDWLKDHDRAGIQEAILLSAEAHLASVLCAAPHWIEGACAEAKNDFREALSGGFYDELVRIGSEYRRMLLSEPIAFPLPGLPGASGESGVFKAEVLQALELLLRRRPFFDPLLVPLKVSFLVVPPKQGKDLDNVALTLLPLLHEVLQPNLESWLMRRARRSHEGLSEVEGASRGQQSMSDRSVVAYEVIELKRGAGDPPEGHLCLALGSGSEFGSIWVRVADYVERFMRDL</sequence>
<dbReference type="EMBL" id="QGHB01000001">
    <property type="protein sequence ID" value="PWK90971.1"/>
    <property type="molecule type" value="Genomic_DNA"/>
</dbReference>
<gene>
    <name evidence="1" type="ORF">C8D88_101999</name>
</gene>